<organism evidence="1">
    <name type="scientific">marine metagenome</name>
    <dbReference type="NCBI Taxonomy" id="408172"/>
    <lineage>
        <taxon>unclassified sequences</taxon>
        <taxon>metagenomes</taxon>
        <taxon>ecological metagenomes</taxon>
    </lineage>
</organism>
<sequence length="68" mass="8256">MIHERINKDKLRSCFGNLIVNSHQYDENAIIRKEVRYGVEMDVLEDFIPIDLGLENTWFSYPTYYQKW</sequence>
<dbReference type="AlphaFoldDB" id="A0A382FF26"/>
<evidence type="ECO:0000313" key="1">
    <source>
        <dbReference type="EMBL" id="SVB60717.1"/>
    </source>
</evidence>
<accession>A0A382FF26</accession>
<reference evidence="1" key="1">
    <citation type="submission" date="2018-05" db="EMBL/GenBank/DDBJ databases">
        <authorList>
            <person name="Lanie J.A."/>
            <person name="Ng W.-L."/>
            <person name="Kazmierczak K.M."/>
            <person name="Andrzejewski T.M."/>
            <person name="Davidsen T.M."/>
            <person name="Wayne K.J."/>
            <person name="Tettelin H."/>
            <person name="Glass J.I."/>
            <person name="Rusch D."/>
            <person name="Podicherti R."/>
            <person name="Tsui H.-C.T."/>
            <person name="Winkler M.E."/>
        </authorList>
    </citation>
    <scope>NUCLEOTIDE SEQUENCE</scope>
</reference>
<protein>
    <submittedName>
        <fullName evidence="1">Uncharacterized protein</fullName>
    </submittedName>
</protein>
<proteinExistence type="predicted"/>
<name>A0A382FF26_9ZZZZ</name>
<gene>
    <name evidence="1" type="ORF">METZ01_LOCUS213571</name>
</gene>
<dbReference type="EMBL" id="UINC01049217">
    <property type="protein sequence ID" value="SVB60717.1"/>
    <property type="molecule type" value="Genomic_DNA"/>
</dbReference>